<evidence type="ECO:0000256" key="4">
    <source>
        <dbReference type="ARBA" id="ARBA00022989"/>
    </source>
</evidence>
<dbReference type="InterPro" id="IPR003691">
    <property type="entry name" value="FluC"/>
</dbReference>
<feature type="transmembrane region" description="Helical" evidence="10">
    <location>
        <begin position="56"/>
        <end position="73"/>
    </location>
</feature>
<dbReference type="AlphaFoldDB" id="A0A2A2IBI8"/>
<evidence type="ECO:0000256" key="1">
    <source>
        <dbReference type="ARBA" id="ARBA00004651"/>
    </source>
</evidence>
<evidence type="ECO:0000256" key="3">
    <source>
        <dbReference type="ARBA" id="ARBA00022692"/>
    </source>
</evidence>
<sequence length="115" mass="12890">MSFFLVALGGFTGSITRFYISNKVNKRLIGTWIANITGSFLLAALFILFKTEIIPEWLWVLAGIGYCGAYTTFSTFGNETLQLIFAKKYKIAFSYVGSSLAMSLIVVFSVFYIFM</sequence>
<feature type="binding site" evidence="10">
    <location>
        <position position="68"/>
    </location>
    <ligand>
        <name>Na(+)</name>
        <dbReference type="ChEBI" id="CHEBI:29101"/>
        <note>structural</note>
    </ligand>
</feature>
<reference evidence="11 12" key="1">
    <citation type="submission" date="2017-08" db="EMBL/GenBank/DDBJ databases">
        <title>Virgibacillus indicus sp. nov. and Virgibacillus profoundi sp. nov, two moderately halophilic bacteria isolated from marine sediment by using the Microfluidic Streak Plate.</title>
        <authorList>
            <person name="Xu B."/>
            <person name="Hu B."/>
            <person name="Wang J."/>
            <person name="Zhu Y."/>
            <person name="Huang L."/>
            <person name="Du W."/>
            <person name="Huang Y."/>
        </authorList>
    </citation>
    <scope>NUCLEOTIDE SEQUENCE [LARGE SCALE GENOMIC DNA]</scope>
    <source>
        <strain evidence="11 12">IO3-P3-H5</strain>
    </source>
</reference>
<keyword evidence="2 10" id="KW-1003">Cell membrane</keyword>
<keyword evidence="10" id="KW-0406">Ion transport</keyword>
<accession>A0A2A2IBI8</accession>
<comment type="caution">
    <text evidence="11">The sequence shown here is derived from an EMBL/GenBank/DDBJ whole genome shotgun (WGS) entry which is preliminary data.</text>
</comment>
<evidence type="ECO:0000256" key="2">
    <source>
        <dbReference type="ARBA" id="ARBA00022475"/>
    </source>
</evidence>
<evidence type="ECO:0000256" key="7">
    <source>
        <dbReference type="ARBA" id="ARBA00035120"/>
    </source>
</evidence>
<evidence type="ECO:0000313" key="12">
    <source>
        <dbReference type="Proteomes" id="UP000218887"/>
    </source>
</evidence>
<dbReference type="EMBL" id="NPOA01000011">
    <property type="protein sequence ID" value="PAV28654.1"/>
    <property type="molecule type" value="Genomic_DNA"/>
</dbReference>
<keyword evidence="12" id="KW-1185">Reference proteome</keyword>
<dbReference type="GO" id="GO:0046872">
    <property type="term" value="F:metal ion binding"/>
    <property type="evidence" value="ECO:0007669"/>
    <property type="project" value="UniProtKB-KW"/>
</dbReference>
<organism evidence="11 12">
    <name type="scientific">Virgibacillus profundi</name>
    <dbReference type="NCBI Taxonomy" id="2024555"/>
    <lineage>
        <taxon>Bacteria</taxon>
        <taxon>Bacillati</taxon>
        <taxon>Bacillota</taxon>
        <taxon>Bacilli</taxon>
        <taxon>Bacillales</taxon>
        <taxon>Bacillaceae</taxon>
        <taxon>Virgibacillus</taxon>
    </lineage>
</organism>
<name>A0A2A2IBI8_9BACI</name>
<dbReference type="Pfam" id="PF02537">
    <property type="entry name" value="CRCB"/>
    <property type="match status" value="1"/>
</dbReference>
<dbReference type="GO" id="GO:0062054">
    <property type="term" value="F:fluoride channel activity"/>
    <property type="evidence" value="ECO:0007669"/>
    <property type="project" value="UniProtKB-UniRule"/>
</dbReference>
<keyword evidence="10" id="KW-0915">Sodium</keyword>
<feature type="binding site" evidence="10">
    <location>
        <position position="71"/>
    </location>
    <ligand>
        <name>Na(+)</name>
        <dbReference type="ChEBI" id="CHEBI:29101"/>
        <note>structural</note>
    </ligand>
</feature>
<evidence type="ECO:0000256" key="9">
    <source>
        <dbReference type="ARBA" id="ARBA00049940"/>
    </source>
</evidence>
<comment type="function">
    <text evidence="9 10">Fluoride-specific ion channel. Important for reducing fluoride concentration in the cell, thus reducing its toxicity.</text>
</comment>
<keyword evidence="5 10" id="KW-0472">Membrane</keyword>
<keyword evidence="6 10" id="KW-0407">Ion channel</keyword>
<dbReference type="OrthoDB" id="9815830at2"/>
<evidence type="ECO:0000256" key="8">
    <source>
        <dbReference type="ARBA" id="ARBA00035585"/>
    </source>
</evidence>
<proteinExistence type="inferred from homology"/>
<evidence type="ECO:0000313" key="11">
    <source>
        <dbReference type="EMBL" id="PAV28654.1"/>
    </source>
</evidence>
<feature type="transmembrane region" description="Helical" evidence="10">
    <location>
        <begin position="93"/>
        <end position="114"/>
    </location>
</feature>
<comment type="activity regulation">
    <text evidence="10">Na(+) is not transported, but it plays an essential structural role and its presence is essential for fluoride channel function.</text>
</comment>
<keyword evidence="4 10" id="KW-1133">Transmembrane helix</keyword>
<dbReference type="HAMAP" id="MF_00454">
    <property type="entry name" value="FluC"/>
    <property type="match status" value="1"/>
</dbReference>
<gene>
    <name evidence="10" type="primary">fluC</name>
    <name evidence="10" type="synonym">crcB</name>
    <name evidence="11" type="ORF">CIL05_15285</name>
</gene>
<keyword evidence="3 10" id="KW-0812">Transmembrane</keyword>
<keyword evidence="10" id="KW-0479">Metal-binding</keyword>
<dbReference type="Proteomes" id="UP000218887">
    <property type="component" value="Unassembled WGS sequence"/>
</dbReference>
<dbReference type="GO" id="GO:0005886">
    <property type="term" value="C:plasma membrane"/>
    <property type="evidence" value="ECO:0007669"/>
    <property type="project" value="UniProtKB-SubCell"/>
</dbReference>
<comment type="catalytic activity">
    <reaction evidence="8">
        <text>fluoride(in) = fluoride(out)</text>
        <dbReference type="Rhea" id="RHEA:76159"/>
        <dbReference type="ChEBI" id="CHEBI:17051"/>
    </reaction>
    <physiologicalReaction direction="left-to-right" evidence="8">
        <dbReference type="Rhea" id="RHEA:76160"/>
    </physiologicalReaction>
</comment>
<dbReference type="RefSeq" id="WP_095656422.1">
    <property type="nucleotide sequence ID" value="NZ_NPOA01000011.1"/>
</dbReference>
<dbReference type="GO" id="GO:0140114">
    <property type="term" value="P:cellular detoxification of fluoride"/>
    <property type="evidence" value="ECO:0007669"/>
    <property type="project" value="UniProtKB-UniRule"/>
</dbReference>
<dbReference type="PANTHER" id="PTHR28259">
    <property type="entry name" value="FLUORIDE EXPORT PROTEIN 1-RELATED"/>
    <property type="match status" value="1"/>
</dbReference>
<evidence type="ECO:0000256" key="5">
    <source>
        <dbReference type="ARBA" id="ARBA00023136"/>
    </source>
</evidence>
<evidence type="ECO:0000256" key="10">
    <source>
        <dbReference type="HAMAP-Rule" id="MF_00454"/>
    </source>
</evidence>
<comment type="subcellular location">
    <subcellularLocation>
        <location evidence="1 10">Cell membrane</location>
        <topology evidence="1 10">Multi-pass membrane protein</topology>
    </subcellularLocation>
</comment>
<dbReference type="PANTHER" id="PTHR28259:SF1">
    <property type="entry name" value="FLUORIDE EXPORT PROTEIN 1-RELATED"/>
    <property type="match status" value="1"/>
</dbReference>
<feature type="transmembrane region" description="Helical" evidence="10">
    <location>
        <begin position="32"/>
        <end position="49"/>
    </location>
</feature>
<comment type="similarity">
    <text evidence="7 10">Belongs to the fluoride channel Fluc/FEX (TC 1.A.43) family.</text>
</comment>
<protein>
    <recommendedName>
        <fullName evidence="10">Fluoride-specific ion channel FluC</fullName>
    </recommendedName>
</protein>
<keyword evidence="10" id="KW-0813">Transport</keyword>
<evidence type="ECO:0000256" key="6">
    <source>
        <dbReference type="ARBA" id="ARBA00023303"/>
    </source>
</evidence>